<accession>A0AAN9J3P0</accession>
<dbReference type="SMART" id="SM00478">
    <property type="entry name" value="ENDO3c"/>
    <property type="match status" value="1"/>
</dbReference>
<protein>
    <recommendedName>
        <fullName evidence="2">HhH-GPD domain-containing protein</fullName>
    </recommendedName>
</protein>
<dbReference type="Gene3D" id="1.10.1670.10">
    <property type="entry name" value="Helix-hairpin-Helix base-excision DNA repair enzymes (C-terminal)"/>
    <property type="match status" value="1"/>
</dbReference>
<dbReference type="InterPro" id="IPR011257">
    <property type="entry name" value="DNA_glycosylase"/>
</dbReference>
<sequence length="290" mass="32901">MEKIRKRKQVLDPEHQHQHQHQRPNSKSVRSAPKSPATTTIDKDPYPSHTRPTPPECQSIRDTLLSLHGIPPELAKYRKLKTPNDTVPPPETVLDGLVRTVLSQNTTETNSQRAFHSLKSSFPSWEHVLSAESKDLENAIRCGGLAPTKASCIKNVLRLLLERRGKMCLEYLRDLTVDEIKAELSLFKGIGPKTVACVLMFNLQQDDFPVDTHIFEIAKTIGWVPAVADRSKTYLHLNQRIPNELKFDLNCLLYTHGKLCRKCTSKRGNQQKKGDDSNSCPLLDYYKEAD</sequence>
<feature type="region of interest" description="Disordered" evidence="1">
    <location>
        <begin position="1"/>
        <end position="57"/>
    </location>
</feature>
<reference evidence="3 4" key="1">
    <citation type="submission" date="2024-01" db="EMBL/GenBank/DDBJ databases">
        <title>The genomes of 5 underutilized Papilionoideae crops provide insights into root nodulation and disease resistanc.</title>
        <authorList>
            <person name="Yuan L."/>
        </authorList>
    </citation>
    <scope>NUCLEOTIDE SEQUENCE [LARGE SCALE GENOMIC DNA]</scope>
    <source>
        <strain evidence="3">ZHUSHIDOU_FW_LH</strain>
        <tissue evidence="3">Leaf</tissue>
    </source>
</reference>
<dbReference type="PANTHER" id="PTHR47203:SF1">
    <property type="entry name" value="HYPOTHETICAL BASE EXCISION DNA REPAIR PROTEIN (EUROFUNG)"/>
    <property type="match status" value="1"/>
</dbReference>
<dbReference type="AlphaFoldDB" id="A0AAN9J3P0"/>
<feature type="compositionally biased region" description="Basic and acidic residues" evidence="1">
    <location>
        <begin position="1"/>
        <end position="17"/>
    </location>
</feature>
<dbReference type="GO" id="GO:0006284">
    <property type="term" value="P:base-excision repair"/>
    <property type="evidence" value="ECO:0007669"/>
    <property type="project" value="InterPro"/>
</dbReference>
<dbReference type="SUPFAM" id="SSF48150">
    <property type="entry name" value="DNA-glycosylase"/>
    <property type="match status" value="1"/>
</dbReference>
<evidence type="ECO:0000313" key="3">
    <source>
        <dbReference type="EMBL" id="KAK7291655.1"/>
    </source>
</evidence>
<comment type="caution">
    <text evidence="3">The sequence shown here is derived from an EMBL/GenBank/DDBJ whole genome shotgun (WGS) entry which is preliminary data.</text>
</comment>
<feature type="domain" description="HhH-GPD" evidence="2">
    <location>
        <begin position="102"/>
        <end position="259"/>
    </location>
</feature>
<evidence type="ECO:0000256" key="1">
    <source>
        <dbReference type="SAM" id="MobiDB-lite"/>
    </source>
</evidence>
<dbReference type="Gene3D" id="1.10.340.30">
    <property type="entry name" value="Hypothetical protein, domain 2"/>
    <property type="match status" value="1"/>
</dbReference>
<dbReference type="InterPro" id="IPR003265">
    <property type="entry name" value="HhH-GPD_domain"/>
</dbReference>
<dbReference type="PANTHER" id="PTHR47203">
    <property type="match status" value="1"/>
</dbReference>
<dbReference type="InterPro" id="IPR023170">
    <property type="entry name" value="HhH_base_excis_C"/>
</dbReference>
<keyword evidence="4" id="KW-1185">Reference proteome</keyword>
<gene>
    <name evidence="3" type="ORF">RIF29_06969</name>
</gene>
<dbReference type="CDD" id="cd00056">
    <property type="entry name" value="ENDO3c"/>
    <property type="match status" value="1"/>
</dbReference>
<dbReference type="GO" id="GO:0140097">
    <property type="term" value="F:catalytic activity, acting on DNA"/>
    <property type="evidence" value="ECO:0007669"/>
    <property type="project" value="UniProtKB-ARBA"/>
</dbReference>
<dbReference type="Proteomes" id="UP001372338">
    <property type="component" value="Unassembled WGS sequence"/>
</dbReference>
<organism evidence="3 4">
    <name type="scientific">Crotalaria pallida</name>
    <name type="common">Smooth rattlebox</name>
    <name type="synonym">Crotalaria striata</name>
    <dbReference type="NCBI Taxonomy" id="3830"/>
    <lineage>
        <taxon>Eukaryota</taxon>
        <taxon>Viridiplantae</taxon>
        <taxon>Streptophyta</taxon>
        <taxon>Embryophyta</taxon>
        <taxon>Tracheophyta</taxon>
        <taxon>Spermatophyta</taxon>
        <taxon>Magnoliopsida</taxon>
        <taxon>eudicotyledons</taxon>
        <taxon>Gunneridae</taxon>
        <taxon>Pentapetalae</taxon>
        <taxon>rosids</taxon>
        <taxon>fabids</taxon>
        <taxon>Fabales</taxon>
        <taxon>Fabaceae</taxon>
        <taxon>Papilionoideae</taxon>
        <taxon>50 kb inversion clade</taxon>
        <taxon>genistoids sensu lato</taxon>
        <taxon>core genistoids</taxon>
        <taxon>Crotalarieae</taxon>
        <taxon>Crotalaria</taxon>
    </lineage>
</organism>
<evidence type="ECO:0000313" key="4">
    <source>
        <dbReference type="Proteomes" id="UP001372338"/>
    </source>
</evidence>
<proteinExistence type="predicted"/>
<dbReference type="Pfam" id="PF00730">
    <property type="entry name" value="HhH-GPD"/>
    <property type="match status" value="1"/>
</dbReference>
<dbReference type="EMBL" id="JAYWIO010000001">
    <property type="protein sequence ID" value="KAK7291655.1"/>
    <property type="molecule type" value="Genomic_DNA"/>
</dbReference>
<dbReference type="GO" id="GO:0016787">
    <property type="term" value="F:hydrolase activity"/>
    <property type="evidence" value="ECO:0007669"/>
    <property type="project" value="UniProtKB-ARBA"/>
</dbReference>
<evidence type="ECO:0000259" key="2">
    <source>
        <dbReference type="SMART" id="SM00478"/>
    </source>
</evidence>
<name>A0AAN9J3P0_CROPI</name>